<evidence type="ECO:0000256" key="1">
    <source>
        <dbReference type="SAM" id="Phobius"/>
    </source>
</evidence>
<dbReference type="AlphaFoldDB" id="A0A5N6ZHH7"/>
<protein>
    <submittedName>
        <fullName evidence="2">Uncharacterized protein</fullName>
    </submittedName>
</protein>
<gene>
    <name evidence="2" type="ORF">BDV28DRAFT_126681</name>
</gene>
<keyword evidence="3" id="KW-1185">Reference proteome</keyword>
<proteinExistence type="predicted"/>
<evidence type="ECO:0000313" key="3">
    <source>
        <dbReference type="Proteomes" id="UP000327118"/>
    </source>
</evidence>
<accession>A0A5N6ZHH7</accession>
<sequence length="65" mass="7490">MTPTRGGPLPFHIRFLSFLFISFLSYDIHSMGNTDYSSRLRTRGKADFRRKMVYTGTKTTTLQPA</sequence>
<reference evidence="3" key="1">
    <citation type="submission" date="2019-04" db="EMBL/GenBank/DDBJ databases">
        <title>Friends and foes A comparative genomics studyof 23 Aspergillus species from section Flavi.</title>
        <authorList>
            <consortium name="DOE Joint Genome Institute"/>
            <person name="Kjaerbolling I."/>
            <person name="Vesth T."/>
            <person name="Frisvad J.C."/>
            <person name="Nybo J.L."/>
            <person name="Theobald S."/>
            <person name="Kildgaard S."/>
            <person name="Isbrandt T."/>
            <person name="Kuo A."/>
            <person name="Sato A."/>
            <person name="Lyhne E.K."/>
            <person name="Kogle M.E."/>
            <person name="Wiebenga A."/>
            <person name="Kun R.S."/>
            <person name="Lubbers R.J."/>
            <person name="Makela M.R."/>
            <person name="Barry K."/>
            <person name="Chovatia M."/>
            <person name="Clum A."/>
            <person name="Daum C."/>
            <person name="Haridas S."/>
            <person name="He G."/>
            <person name="LaButti K."/>
            <person name="Lipzen A."/>
            <person name="Mondo S."/>
            <person name="Riley R."/>
            <person name="Salamov A."/>
            <person name="Simmons B.A."/>
            <person name="Magnuson J.K."/>
            <person name="Henrissat B."/>
            <person name="Mortensen U.H."/>
            <person name="Larsen T.O."/>
            <person name="Devries R.P."/>
            <person name="Grigoriev I.V."/>
            <person name="Machida M."/>
            <person name="Baker S.E."/>
            <person name="Andersen M.R."/>
        </authorList>
    </citation>
    <scope>NUCLEOTIDE SEQUENCE [LARGE SCALE GENOMIC DNA]</scope>
    <source>
        <strain evidence="3">CBS 553.77</strain>
    </source>
</reference>
<keyword evidence="1" id="KW-0472">Membrane</keyword>
<dbReference type="EMBL" id="ML739036">
    <property type="protein sequence ID" value="KAE8356653.1"/>
    <property type="molecule type" value="Genomic_DNA"/>
</dbReference>
<keyword evidence="1" id="KW-1133">Transmembrane helix</keyword>
<dbReference type="Proteomes" id="UP000327118">
    <property type="component" value="Unassembled WGS sequence"/>
</dbReference>
<organism evidence="2 3">
    <name type="scientific">Aspergillus coremiiformis</name>
    <dbReference type="NCBI Taxonomy" id="138285"/>
    <lineage>
        <taxon>Eukaryota</taxon>
        <taxon>Fungi</taxon>
        <taxon>Dikarya</taxon>
        <taxon>Ascomycota</taxon>
        <taxon>Pezizomycotina</taxon>
        <taxon>Eurotiomycetes</taxon>
        <taxon>Eurotiomycetidae</taxon>
        <taxon>Eurotiales</taxon>
        <taxon>Aspergillaceae</taxon>
        <taxon>Aspergillus</taxon>
        <taxon>Aspergillus subgen. Circumdati</taxon>
    </lineage>
</organism>
<evidence type="ECO:0000313" key="2">
    <source>
        <dbReference type="EMBL" id="KAE8356653.1"/>
    </source>
</evidence>
<name>A0A5N6ZHH7_9EURO</name>
<feature type="transmembrane region" description="Helical" evidence="1">
    <location>
        <begin position="12"/>
        <end position="29"/>
    </location>
</feature>
<keyword evidence="1" id="KW-0812">Transmembrane</keyword>